<reference evidence="1" key="1">
    <citation type="submission" date="2015-01" db="EMBL/GenBank/DDBJ databases">
        <title>Transcriptome Assembly of Fopius arisanus.</title>
        <authorList>
            <person name="Geib S."/>
        </authorList>
    </citation>
    <scope>NUCLEOTIDE SEQUENCE</scope>
</reference>
<dbReference type="RefSeq" id="XP_011305638.1">
    <property type="nucleotide sequence ID" value="XM_011307336.1"/>
</dbReference>
<evidence type="ECO:0000313" key="3">
    <source>
        <dbReference type="RefSeq" id="XP_011305638.1"/>
    </source>
</evidence>
<evidence type="ECO:0000313" key="1">
    <source>
        <dbReference type="EMBL" id="JAG74951.1"/>
    </source>
</evidence>
<dbReference type="KEGG" id="fas:105268071"/>
<dbReference type="Proteomes" id="UP000694866">
    <property type="component" value="Unplaced"/>
</dbReference>
<dbReference type="OrthoDB" id="7700659at2759"/>
<dbReference type="EMBL" id="GBYB01005184">
    <property type="protein sequence ID" value="JAG74951.1"/>
    <property type="molecule type" value="Transcribed_RNA"/>
</dbReference>
<accession>A0A0C9QNN7</accession>
<reference evidence="3" key="2">
    <citation type="submission" date="2025-04" db="UniProtKB">
        <authorList>
            <consortium name="RefSeq"/>
        </authorList>
    </citation>
    <scope>IDENTIFICATION</scope>
    <source>
        <strain evidence="3">USDA-PBARC FA_bdor</strain>
        <tissue evidence="3">Whole organism</tissue>
    </source>
</reference>
<sequence length="246" mass="28087">MEFATRNEAIDSFTSGDQRIDVIGFVETIIDNPPTPMDNVRLMFTLNNNRGRTLLICIWNQASKIHPEFIKPNAILHIINARCKIFDIPFVRDNINSRINGEAFEIHVNHPTSIIKKIGDFNPEELQKTVPPTILWNQIRESDGQLVRLKGFVKGEFAKLKHCTYGSITDGRKKLNIVLTNNDDIQHFKIGDLIEVEGTINMKGYRAKWYGRDPPGIELNEASKIKKVDADLSLLEVLMMDITQYP</sequence>
<protein>
    <submittedName>
        <fullName evidence="1">RplC protein</fullName>
    </submittedName>
</protein>
<name>A0A0C9QNN7_9HYME</name>
<organism evidence="1">
    <name type="scientific">Fopius arisanus</name>
    <dbReference type="NCBI Taxonomy" id="64838"/>
    <lineage>
        <taxon>Eukaryota</taxon>
        <taxon>Metazoa</taxon>
        <taxon>Ecdysozoa</taxon>
        <taxon>Arthropoda</taxon>
        <taxon>Hexapoda</taxon>
        <taxon>Insecta</taxon>
        <taxon>Pterygota</taxon>
        <taxon>Neoptera</taxon>
        <taxon>Endopterygota</taxon>
        <taxon>Hymenoptera</taxon>
        <taxon>Apocrita</taxon>
        <taxon>Ichneumonoidea</taxon>
        <taxon>Braconidae</taxon>
        <taxon>Opiinae</taxon>
        <taxon>Fopius</taxon>
    </lineage>
</organism>
<dbReference type="AlphaFoldDB" id="A0A0C9QNN7"/>
<dbReference type="GeneID" id="105268071"/>
<accession>A0A9R1TAJ7</accession>
<evidence type="ECO:0000313" key="2">
    <source>
        <dbReference type="Proteomes" id="UP000694866"/>
    </source>
</evidence>
<keyword evidence="2" id="KW-1185">Reference proteome</keyword>
<gene>
    <name evidence="1" type="primary">rplC</name>
    <name evidence="3" type="synonym">LOC105268071</name>
    <name evidence="1" type="ORF">g.18616</name>
</gene>
<proteinExistence type="predicted"/>